<name>A0A1W1I6V3_9BACT</name>
<keyword evidence="5" id="KW-0689">Ribosomal protein</keyword>
<dbReference type="CDD" id="cd00552">
    <property type="entry name" value="RaiA"/>
    <property type="match status" value="1"/>
</dbReference>
<dbReference type="GO" id="GO:0022627">
    <property type="term" value="C:cytosolic small ribosomal subunit"/>
    <property type="evidence" value="ECO:0007669"/>
    <property type="project" value="TreeGrafter"/>
</dbReference>
<evidence type="ECO:0000313" key="5">
    <source>
        <dbReference type="EMBL" id="SLM48543.1"/>
    </source>
</evidence>
<proteinExistence type="predicted"/>
<dbReference type="AlphaFoldDB" id="A0A1W1I6V3"/>
<dbReference type="OrthoDB" id="9794975at2"/>
<dbReference type="SUPFAM" id="SSF69754">
    <property type="entry name" value="Ribosome binding protein Y (YfiA homologue)"/>
    <property type="match status" value="1"/>
</dbReference>
<dbReference type="InterPro" id="IPR050574">
    <property type="entry name" value="HPF/YfiA_ribosome-assoc"/>
</dbReference>
<dbReference type="GO" id="GO:0043024">
    <property type="term" value="F:ribosomal small subunit binding"/>
    <property type="evidence" value="ECO:0007669"/>
    <property type="project" value="TreeGrafter"/>
</dbReference>
<evidence type="ECO:0000256" key="3">
    <source>
        <dbReference type="ARBA" id="ARBA00041148"/>
    </source>
</evidence>
<dbReference type="KEGG" id="nja:NSJP_2371"/>
<dbReference type="InterPro" id="IPR036567">
    <property type="entry name" value="RHF-like"/>
</dbReference>
<feature type="coiled-coil region" evidence="4">
    <location>
        <begin position="69"/>
        <end position="96"/>
    </location>
</feature>
<organism evidence="5 6">
    <name type="scientific">Nitrospira japonica</name>
    <dbReference type="NCBI Taxonomy" id="1325564"/>
    <lineage>
        <taxon>Bacteria</taxon>
        <taxon>Pseudomonadati</taxon>
        <taxon>Nitrospirota</taxon>
        <taxon>Nitrospiria</taxon>
        <taxon>Nitrospirales</taxon>
        <taxon>Nitrospiraceae</taxon>
        <taxon>Nitrospira</taxon>
    </lineage>
</organism>
<reference evidence="5 6" key="1">
    <citation type="submission" date="2017-03" db="EMBL/GenBank/DDBJ databases">
        <authorList>
            <person name="Afonso C.L."/>
            <person name="Miller P.J."/>
            <person name="Scott M.A."/>
            <person name="Spackman E."/>
            <person name="Goraichik I."/>
            <person name="Dimitrov K.M."/>
            <person name="Suarez D.L."/>
            <person name="Swayne D.E."/>
        </authorList>
    </citation>
    <scope>NUCLEOTIDE SEQUENCE [LARGE SCALE GENOMIC DNA]</scope>
    <source>
        <strain evidence="5">Genome sequencing of Nitrospira japonica strain NJ11</strain>
    </source>
</reference>
<dbReference type="STRING" id="1325564.NSJP_2371"/>
<evidence type="ECO:0000256" key="1">
    <source>
        <dbReference type="ARBA" id="ARBA00022845"/>
    </source>
</evidence>
<comment type="subunit">
    <text evidence="2">Associates exclusively with 100S ribosomes, which are dimers of 70S ribosomes.</text>
</comment>
<evidence type="ECO:0000313" key="6">
    <source>
        <dbReference type="Proteomes" id="UP000192042"/>
    </source>
</evidence>
<dbReference type="Gene3D" id="3.30.160.100">
    <property type="entry name" value="Ribosome hibernation promotion factor-like"/>
    <property type="match status" value="1"/>
</dbReference>
<sequence length="168" mass="19251">MKITGRHLVITPALKRHIREKFERLDRYGVLLDRMQITLGVNKLQHTAEALCSVNRKQFQAKTSTREMYMTIDQLVDRLETQIRKYKERRTEHKGKKSAARRVPFVPPDSVEQDIEVVRPKVSVLSRAAASSRLDDLPGSIMVFTCAESGKLQILRRAESGKIVLIDP</sequence>
<dbReference type="GO" id="GO:0045900">
    <property type="term" value="P:negative regulation of translational elongation"/>
    <property type="evidence" value="ECO:0007669"/>
    <property type="project" value="TreeGrafter"/>
</dbReference>
<keyword evidence="5" id="KW-0687">Ribonucleoprotein</keyword>
<dbReference type="RefSeq" id="WP_080886912.1">
    <property type="nucleotide sequence ID" value="NZ_LT828648.1"/>
</dbReference>
<dbReference type="Pfam" id="PF02482">
    <property type="entry name" value="Ribosomal_S30AE"/>
    <property type="match status" value="1"/>
</dbReference>
<dbReference type="Proteomes" id="UP000192042">
    <property type="component" value="Chromosome I"/>
</dbReference>
<evidence type="ECO:0000256" key="4">
    <source>
        <dbReference type="SAM" id="Coils"/>
    </source>
</evidence>
<dbReference type="NCBIfam" id="TIGR00741">
    <property type="entry name" value="yfiA"/>
    <property type="match status" value="1"/>
</dbReference>
<dbReference type="EMBL" id="LT828648">
    <property type="protein sequence ID" value="SLM48543.1"/>
    <property type="molecule type" value="Genomic_DNA"/>
</dbReference>
<keyword evidence="1" id="KW-0810">Translation regulation</keyword>
<keyword evidence="4" id="KW-0175">Coiled coil</keyword>
<dbReference type="PANTHER" id="PTHR33231:SF1">
    <property type="entry name" value="30S RIBOSOMAL PROTEIN"/>
    <property type="match status" value="1"/>
</dbReference>
<evidence type="ECO:0000256" key="2">
    <source>
        <dbReference type="ARBA" id="ARBA00038695"/>
    </source>
</evidence>
<keyword evidence="6" id="KW-1185">Reference proteome</keyword>
<dbReference type="PANTHER" id="PTHR33231">
    <property type="entry name" value="30S RIBOSOMAL PROTEIN"/>
    <property type="match status" value="1"/>
</dbReference>
<protein>
    <recommendedName>
        <fullName evidence="3">Ribosome hibernation promoting factor</fullName>
    </recommendedName>
</protein>
<gene>
    <name evidence="5" type="ORF">NSJP_2371</name>
</gene>
<accession>A0A1W1I6V3</accession>
<dbReference type="InterPro" id="IPR003489">
    <property type="entry name" value="RHF/RaiA"/>
</dbReference>